<proteinExistence type="predicted"/>
<organism evidence="1 2">
    <name type="scientific">Cnuella takakiae</name>
    <dbReference type="NCBI Taxonomy" id="1302690"/>
    <lineage>
        <taxon>Bacteria</taxon>
        <taxon>Pseudomonadati</taxon>
        <taxon>Bacteroidota</taxon>
        <taxon>Chitinophagia</taxon>
        <taxon>Chitinophagales</taxon>
        <taxon>Chitinophagaceae</taxon>
        <taxon>Cnuella</taxon>
    </lineage>
</organism>
<accession>A0A1M5HVR7</accession>
<dbReference type="OrthoDB" id="1243758at2"/>
<sequence>MNAKQLMVLMGVGMLVASRGNTQELVIDPTLSTMLAINGEVERKSMNEIKERQVMIQNLQTATAATVDFINRWQQKTYEGLTLISDNVKNAYQLYECAQVMKSIYESESAMIREAKKNPLALAFAMQMQKEMVTRAIAYYNQIRTLVLKENDRNLLMDAGERTRLMREILMDLQVINGLAYSSYLKVRLVVQQGLIQTLNPFASMVNRDAALVKDVLRTWKF</sequence>
<gene>
    <name evidence="1" type="ORF">SAMN05444008_12083</name>
</gene>
<dbReference type="Proteomes" id="UP000184368">
    <property type="component" value="Unassembled WGS sequence"/>
</dbReference>
<dbReference type="STRING" id="1302690.BUE76_00290"/>
<protein>
    <submittedName>
        <fullName evidence="1">Uncharacterized protein</fullName>
    </submittedName>
</protein>
<keyword evidence="2" id="KW-1185">Reference proteome</keyword>
<evidence type="ECO:0000313" key="1">
    <source>
        <dbReference type="EMBL" id="SHG20055.1"/>
    </source>
</evidence>
<name>A0A1M5HVR7_9BACT</name>
<dbReference type="AlphaFoldDB" id="A0A1M5HVR7"/>
<reference evidence="1 2" key="1">
    <citation type="submission" date="2016-11" db="EMBL/GenBank/DDBJ databases">
        <authorList>
            <person name="Jaros S."/>
            <person name="Januszkiewicz K."/>
            <person name="Wedrychowicz H."/>
        </authorList>
    </citation>
    <scope>NUCLEOTIDE SEQUENCE [LARGE SCALE GENOMIC DNA]</scope>
    <source>
        <strain evidence="1 2">DSM 26897</strain>
    </source>
</reference>
<dbReference type="RefSeq" id="WP_073047547.1">
    <property type="nucleotide sequence ID" value="NZ_FQUO01000020.1"/>
</dbReference>
<dbReference type="EMBL" id="FQUO01000020">
    <property type="protein sequence ID" value="SHG20055.1"/>
    <property type="molecule type" value="Genomic_DNA"/>
</dbReference>
<evidence type="ECO:0000313" key="2">
    <source>
        <dbReference type="Proteomes" id="UP000184368"/>
    </source>
</evidence>